<gene>
    <name evidence="1" type="ORF">GSMUA_58310.1</name>
</gene>
<organism evidence="2 3">
    <name type="scientific">Musa acuminata subsp. malaccensis</name>
    <name type="common">Wild banana</name>
    <name type="synonym">Musa malaccensis</name>
    <dbReference type="NCBI Taxonomy" id="214687"/>
    <lineage>
        <taxon>Eukaryota</taxon>
        <taxon>Viridiplantae</taxon>
        <taxon>Streptophyta</taxon>
        <taxon>Embryophyta</taxon>
        <taxon>Tracheophyta</taxon>
        <taxon>Spermatophyta</taxon>
        <taxon>Magnoliopsida</taxon>
        <taxon>Liliopsida</taxon>
        <taxon>Zingiberales</taxon>
        <taxon>Musaceae</taxon>
        <taxon>Musa</taxon>
    </lineage>
</organism>
<evidence type="ECO:0000313" key="2">
    <source>
        <dbReference type="EnsemblPlants" id="Ma02_p02990.1"/>
    </source>
</evidence>
<dbReference type="Proteomes" id="UP000012960">
    <property type="component" value="Unplaced"/>
</dbReference>
<proteinExistence type="predicted"/>
<name>A0A804HYP5_MUSAM</name>
<dbReference type="InParanoid" id="A0A804HYP5"/>
<dbReference type="EnsemblPlants" id="Ma02_t02990.1">
    <property type="protein sequence ID" value="Ma02_p02990.1"/>
    <property type="gene ID" value="Ma02_g02990"/>
</dbReference>
<sequence length="38" mass="4302">MVAIDGEDERKSMFTGLLFKCPFVSILPNPARRNVSDF</sequence>
<dbReference type="EMBL" id="HG996467">
    <property type="protein sequence ID" value="CAG1860937.1"/>
    <property type="molecule type" value="Genomic_DNA"/>
</dbReference>
<protein>
    <submittedName>
        <fullName evidence="1">(wild Malaysian banana) hypothetical protein</fullName>
    </submittedName>
</protein>
<accession>A0A804HYP5</accession>
<reference evidence="2" key="2">
    <citation type="submission" date="2021-05" db="UniProtKB">
        <authorList>
            <consortium name="EnsemblPlants"/>
        </authorList>
    </citation>
    <scope>IDENTIFICATION</scope>
    <source>
        <strain evidence="2">subsp. malaccensis</strain>
    </source>
</reference>
<dbReference type="Gramene" id="Ma02_t02990.1">
    <property type="protein sequence ID" value="Ma02_p02990.1"/>
    <property type="gene ID" value="Ma02_g02990"/>
</dbReference>
<keyword evidence="3" id="KW-1185">Reference proteome</keyword>
<evidence type="ECO:0000313" key="1">
    <source>
        <dbReference type="EMBL" id="CAG1860937.1"/>
    </source>
</evidence>
<evidence type="ECO:0000313" key="3">
    <source>
        <dbReference type="Proteomes" id="UP000012960"/>
    </source>
</evidence>
<reference evidence="1" key="1">
    <citation type="submission" date="2021-03" db="EMBL/GenBank/DDBJ databases">
        <authorList>
            <consortium name="Genoscope - CEA"/>
            <person name="William W."/>
        </authorList>
    </citation>
    <scope>NUCLEOTIDE SEQUENCE</scope>
    <source>
        <strain evidence="1">Doubled-haploid Pahang</strain>
    </source>
</reference>
<dbReference type="AlphaFoldDB" id="A0A804HYP5"/>